<dbReference type="EMBL" id="JXRP01000018">
    <property type="protein sequence ID" value="KIL45462.1"/>
    <property type="molecule type" value="Genomic_DNA"/>
</dbReference>
<dbReference type="InterPro" id="IPR001123">
    <property type="entry name" value="LeuE-type"/>
</dbReference>
<gene>
    <name evidence="7" type="ORF">KP78_30060</name>
</gene>
<dbReference type="RefSeq" id="WP_041089819.1">
    <property type="nucleotide sequence ID" value="NZ_JXRP01000018.1"/>
</dbReference>
<feature type="transmembrane region" description="Helical" evidence="6">
    <location>
        <begin position="110"/>
        <end position="135"/>
    </location>
</feature>
<dbReference type="GO" id="GO:0005886">
    <property type="term" value="C:plasma membrane"/>
    <property type="evidence" value="ECO:0007669"/>
    <property type="project" value="UniProtKB-SubCell"/>
</dbReference>
<evidence type="ECO:0000256" key="5">
    <source>
        <dbReference type="ARBA" id="ARBA00023136"/>
    </source>
</evidence>
<evidence type="ECO:0000256" key="3">
    <source>
        <dbReference type="ARBA" id="ARBA00022692"/>
    </source>
</evidence>
<feature type="transmembrane region" description="Helical" evidence="6">
    <location>
        <begin position="71"/>
        <end position="90"/>
    </location>
</feature>
<dbReference type="PANTHER" id="PTHR30086">
    <property type="entry name" value="ARGININE EXPORTER PROTEIN ARGO"/>
    <property type="match status" value="1"/>
</dbReference>
<evidence type="ECO:0000313" key="7">
    <source>
        <dbReference type="EMBL" id="KIL45462.1"/>
    </source>
</evidence>
<keyword evidence="2" id="KW-1003">Cell membrane</keyword>
<feature type="transmembrane region" description="Helical" evidence="6">
    <location>
        <begin position="180"/>
        <end position="201"/>
    </location>
</feature>
<dbReference type="PANTHER" id="PTHR30086:SF6">
    <property type="entry name" value="AMINO ACID EFFLUX PROTEIN YCGF-RELATED"/>
    <property type="match status" value="1"/>
</dbReference>
<proteinExistence type="predicted"/>
<feature type="transmembrane region" description="Helical" evidence="6">
    <location>
        <begin position="33"/>
        <end position="59"/>
    </location>
</feature>
<organism evidence="7 8">
    <name type="scientific">Jeotgalibacillus soli</name>
    <dbReference type="NCBI Taxonomy" id="889306"/>
    <lineage>
        <taxon>Bacteria</taxon>
        <taxon>Bacillati</taxon>
        <taxon>Bacillota</taxon>
        <taxon>Bacilli</taxon>
        <taxon>Bacillales</taxon>
        <taxon>Caryophanaceae</taxon>
        <taxon>Jeotgalibacillus</taxon>
    </lineage>
</organism>
<dbReference type="AlphaFoldDB" id="A0A0C2V915"/>
<evidence type="ECO:0000256" key="2">
    <source>
        <dbReference type="ARBA" id="ARBA00022475"/>
    </source>
</evidence>
<keyword evidence="8" id="KW-1185">Reference proteome</keyword>
<dbReference type="STRING" id="889306.KP78_30060"/>
<comment type="caution">
    <text evidence="7">The sequence shown here is derived from an EMBL/GenBank/DDBJ whole genome shotgun (WGS) entry which is preliminary data.</text>
</comment>
<keyword evidence="4 6" id="KW-1133">Transmembrane helix</keyword>
<feature type="transmembrane region" description="Helical" evidence="6">
    <location>
        <begin position="147"/>
        <end position="168"/>
    </location>
</feature>
<keyword evidence="3 6" id="KW-0812">Transmembrane</keyword>
<evidence type="ECO:0000256" key="4">
    <source>
        <dbReference type="ARBA" id="ARBA00022989"/>
    </source>
</evidence>
<keyword evidence="5 6" id="KW-0472">Membrane</keyword>
<evidence type="ECO:0000256" key="1">
    <source>
        <dbReference type="ARBA" id="ARBA00004651"/>
    </source>
</evidence>
<evidence type="ECO:0008006" key="9">
    <source>
        <dbReference type="Google" id="ProtNLM"/>
    </source>
</evidence>
<evidence type="ECO:0000256" key="6">
    <source>
        <dbReference type="SAM" id="Phobius"/>
    </source>
</evidence>
<dbReference type="GO" id="GO:0015171">
    <property type="term" value="F:amino acid transmembrane transporter activity"/>
    <property type="evidence" value="ECO:0007669"/>
    <property type="project" value="TreeGrafter"/>
</dbReference>
<protein>
    <recommendedName>
        <fullName evidence="9">Amino acid transporter</fullName>
    </recommendedName>
</protein>
<name>A0A0C2V915_9BACL</name>
<dbReference type="OrthoDB" id="7874789at2"/>
<evidence type="ECO:0000313" key="8">
    <source>
        <dbReference type="Proteomes" id="UP000031938"/>
    </source>
</evidence>
<reference evidence="7 8" key="1">
    <citation type="submission" date="2015-01" db="EMBL/GenBank/DDBJ databases">
        <title>Genome sequencing of Jeotgalibacillus soli.</title>
        <authorList>
            <person name="Goh K.M."/>
            <person name="Chan K.-G."/>
            <person name="Yaakop A.S."/>
            <person name="Ee R."/>
            <person name="Gan H.M."/>
            <person name="Chan C.S."/>
        </authorList>
    </citation>
    <scope>NUCLEOTIDE SEQUENCE [LARGE SCALE GENOMIC DNA]</scope>
    <source>
        <strain evidence="7 8">P9</strain>
    </source>
</reference>
<sequence>MNSLFTYIFLGVSLAAPIGPVKAAQLDTGIKNGFFHAFIFGLGAIAADVMYMIMVYFGVSQFIDFPFIKTFLWSFGFFVLIYTGIENLLTLNKIVVDLRSGRSIRLRRSFLSGFFMSMLNPITILFFLGIYGSVLAKTSGDYAGNQIFLYSLAMLFGILLWNFIMAVISSVARRLLSTTLLKIISILSSLAMIGFGVYFGIQAYQALF</sequence>
<accession>A0A0C2V915</accession>
<comment type="subcellular location">
    <subcellularLocation>
        <location evidence="1">Cell membrane</location>
        <topology evidence="1">Multi-pass membrane protein</topology>
    </subcellularLocation>
</comment>
<dbReference type="PATRIC" id="fig|889306.3.peg.3016"/>
<dbReference type="Pfam" id="PF01810">
    <property type="entry name" value="LysE"/>
    <property type="match status" value="1"/>
</dbReference>
<dbReference type="Proteomes" id="UP000031938">
    <property type="component" value="Unassembled WGS sequence"/>
</dbReference>